<dbReference type="GO" id="GO:0006099">
    <property type="term" value="P:tricarboxylic acid cycle"/>
    <property type="evidence" value="ECO:0007669"/>
    <property type="project" value="UniProtKB-KW"/>
</dbReference>
<reference evidence="8 9" key="1">
    <citation type="submission" date="2017-04" db="EMBL/GenBank/DDBJ databases">
        <title>Novel microbial lineages endemic to geothermal iron-oxide mats fill important gaps in the evolutionary history of Archaea.</title>
        <authorList>
            <person name="Jay Z.J."/>
            <person name="Beam J.P."/>
            <person name="Dlakic M."/>
            <person name="Rusch D.B."/>
            <person name="Kozubal M.A."/>
            <person name="Inskeep W.P."/>
        </authorList>
    </citation>
    <scope>NUCLEOTIDE SEQUENCE [LARGE SCALE GENOMIC DNA]</scope>
    <source>
        <strain evidence="8">OSP_D</strain>
    </source>
</reference>
<organism evidence="8 9">
    <name type="scientific">Candidatus Marsarchaeota G2 archaeon OSP_D</name>
    <dbReference type="NCBI Taxonomy" id="1978157"/>
    <lineage>
        <taxon>Archaea</taxon>
        <taxon>Candidatus Marsarchaeota</taxon>
        <taxon>Candidatus Marsarchaeota group 2</taxon>
    </lineage>
</organism>
<dbReference type="PANTHER" id="PTHR42902">
    <property type="entry name" value="MALATE SYNTHASE"/>
    <property type="match status" value="1"/>
</dbReference>
<dbReference type="Proteomes" id="UP000240322">
    <property type="component" value="Unassembled WGS sequence"/>
</dbReference>
<evidence type="ECO:0000313" key="8">
    <source>
        <dbReference type="EMBL" id="PSN92023.1"/>
    </source>
</evidence>
<dbReference type="PANTHER" id="PTHR42902:SF1">
    <property type="entry name" value="MALATE SYNTHASE 1-RELATED"/>
    <property type="match status" value="1"/>
</dbReference>
<accession>A0A2R6B0B5</accession>
<dbReference type="InterPro" id="IPR011076">
    <property type="entry name" value="Malate_synth_sf"/>
</dbReference>
<keyword evidence="4" id="KW-0816">Tricarboxylic acid cycle</keyword>
<keyword evidence="5" id="KW-0808">Transferase</keyword>
<dbReference type="SUPFAM" id="SSF51645">
    <property type="entry name" value="Malate synthase G"/>
    <property type="match status" value="1"/>
</dbReference>
<dbReference type="EC" id="2.3.3.9" evidence="2"/>
<evidence type="ECO:0000256" key="3">
    <source>
        <dbReference type="ARBA" id="ARBA00022435"/>
    </source>
</evidence>
<protein>
    <recommendedName>
        <fullName evidence="2">malate synthase</fullName>
        <ecNumber evidence="2">2.3.3.9</ecNumber>
    </recommendedName>
</protein>
<keyword evidence="3" id="KW-0329">Glyoxylate bypass</keyword>
<comment type="caution">
    <text evidence="8">The sequence shown here is derived from an EMBL/GenBank/DDBJ whole genome shotgun (WGS) entry which is preliminary data.</text>
</comment>
<evidence type="ECO:0000313" key="9">
    <source>
        <dbReference type="Proteomes" id="UP000240322"/>
    </source>
</evidence>
<evidence type="ECO:0000256" key="1">
    <source>
        <dbReference type="ARBA" id="ARBA00006394"/>
    </source>
</evidence>
<evidence type="ECO:0000256" key="4">
    <source>
        <dbReference type="ARBA" id="ARBA00022532"/>
    </source>
</evidence>
<dbReference type="Pfam" id="PF01274">
    <property type="entry name" value="MS_TIM-barrel"/>
    <property type="match status" value="1"/>
</dbReference>
<dbReference type="InterPro" id="IPR044856">
    <property type="entry name" value="Malate_synth_C_sf"/>
</dbReference>
<evidence type="ECO:0000256" key="2">
    <source>
        <dbReference type="ARBA" id="ARBA00012636"/>
    </source>
</evidence>
<feature type="domain" description="Malate synthase TIM barrel" evidence="7">
    <location>
        <begin position="219"/>
        <end position="432"/>
    </location>
</feature>
<dbReference type="InterPro" id="IPR046363">
    <property type="entry name" value="MS_N_TIM-barrel_dom"/>
</dbReference>
<dbReference type="GO" id="GO:0005737">
    <property type="term" value="C:cytoplasm"/>
    <property type="evidence" value="ECO:0007669"/>
    <property type="project" value="TreeGrafter"/>
</dbReference>
<comment type="similarity">
    <text evidence="1">Belongs to the malate synthase family.</text>
</comment>
<sequence length="921" mass="104143">MLFKSAVNIDEEIYKSFGDLFGEKIVNGRRLSVEETIGTLTAELEADIEKALVERRRLLNSRDPVIARYAFPSWDTRFEHPVDGSVRSFREIVQGLIDNFLGRDSELVWRLNEYAPIPDEAHPLKNPGLELTGPWHPIDMAIKQINADVSAIMGPDDEDAAPPDYLPYGSKEGEIGLFASRRNEHLLLSGEIHEATVKRKGEARLYRIEKPREKWPTSFHRVPGMHLRTPYIRVNGKPAPSIIVDYVIHALNDFEPLRRRGSVLYFYQPKVQTPSEAAVVAKILWRVERLMGAEKPGTFIKLKALYEEGNAGRFLPVIMWLWRYWLIGTNVGRWDYTASLIEMWKDERVLPDPQNGSLMGMTAPHMMVYQKYNALMNLMAGVNRGELVGGAPIGGMNAVMLYAKTDPYGRDRHNAVTLRSMWLDKLRERLIGLIFVPHQGTPPNGKITLSDILEGRVKGRLYDCYRQSWVASPDEQYVAAGNKPLRTPLEKLQELLDAPEEWEVVDGARVAPKVSSGLTDAEKRMLSGLGLVDGAGRITPWVINEDSVDTPEKLFSTIWGEKGLWGGLYDIPTGEITAENIQHAFYMAANYGFQVLNGNLAAAIDDYKLFPGRVVRFMNDLATYRIFVSWLWSVVHHSAKVTRNGWLCASKLTDDGVIPALESIKIATGTPFTAELLERLWELHNQWTQSFFEEFDRLAAIRIIASTLIDRHARKAAGDAARSVLVDQAVRVLVKSLRMGAPTEEVARSLTSLFECDEDKLVEDLKIVNLASQISKILSKTYGAPPDYRRELTFEQAATRISILLNRETSTLVAEVDALAPRFDRAKAPIIMDILRRQLVCPKYIQHSARVLFVVADKNDVERRNILNAIYYVEANGSPIFRDEAGLPSRRMLVEAVEAGRLPKYALEAHDYVYDEYEENI</sequence>
<dbReference type="GO" id="GO:0004474">
    <property type="term" value="F:malate synthase activity"/>
    <property type="evidence" value="ECO:0007669"/>
    <property type="project" value="UniProtKB-EC"/>
</dbReference>
<name>A0A2R6B0B5_9ARCH</name>
<proteinExistence type="inferred from homology"/>
<evidence type="ECO:0000259" key="7">
    <source>
        <dbReference type="Pfam" id="PF01274"/>
    </source>
</evidence>
<dbReference type="AlphaFoldDB" id="A0A2R6B0B5"/>
<dbReference type="InterPro" id="IPR001465">
    <property type="entry name" value="Malate_synthase_TIM"/>
</dbReference>
<dbReference type="Gene3D" id="1.20.1220.12">
    <property type="entry name" value="Malate synthase, domain III"/>
    <property type="match status" value="1"/>
</dbReference>
<comment type="catalytic activity">
    <reaction evidence="6">
        <text>glyoxylate + acetyl-CoA + H2O = (S)-malate + CoA + H(+)</text>
        <dbReference type="Rhea" id="RHEA:18181"/>
        <dbReference type="ChEBI" id="CHEBI:15377"/>
        <dbReference type="ChEBI" id="CHEBI:15378"/>
        <dbReference type="ChEBI" id="CHEBI:15589"/>
        <dbReference type="ChEBI" id="CHEBI:36655"/>
        <dbReference type="ChEBI" id="CHEBI:57287"/>
        <dbReference type="ChEBI" id="CHEBI:57288"/>
        <dbReference type="EC" id="2.3.3.9"/>
    </reaction>
</comment>
<evidence type="ECO:0000256" key="5">
    <source>
        <dbReference type="ARBA" id="ARBA00022679"/>
    </source>
</evidence>
<dbReference type="GO" id="GO:0006097">
    <property type="term" value="P:glyoxylate cycle"/>
    <property type="evidence" value="ECO:0007669"/>
    <property type="project" value="UniProtKB-KW"/>
</dbReference>
<gene>
    <name evidence="8" type="ORF">B9Q03_02485</name>
</gene>
<dbReference type="EMBL" id="NEXE01000012">
    <property type="protein sequence ID" value="PSN92023.1"/>
    <property type="molecule type" value="Genomic_DNA"/>
</dbReference>
<dbReference type="Gene3D" id="3.20.20.360">
    <property type="entry name" value="Malate synthase, domain 3"/>
    <property type="match status" value="1"/>
</dbReference>
<evidence type="ECO:0000256" key="6">
    <source>
        <dbReference type="ARBA" id="ARBA00047918"/>
    </source>
</evidence>
<dbReference type="InterPro" id="IPR006252">
    <property type="entry name" value="Malate_synthA"/>
</dbReference>